<name>A0A1S9U4U7_BACCE</name>
<dbReference type="AlphaFoldDB" id="A0A1S9U4U7"/>
<evidence type="ECO:0000313" key="3">
    <source>
        <dbReference type="Proteomes" id="UP000191124"/>
    </source>
</evidence>
<dbReference type="EMBL" id="MUAL01000142">
    <property type="protein sequence ID" value="OOR17168.1"/>
    <property type="molecule type" value="Genomic_DNA"/>
</dbReference>
<proteinExistence type="predicted"/>
<evidence type="ECO:0000313" key="2">
    <source>
        <dbReference type="EMBL" id="OOR17168.1"/>
    </source>
</evidence>
<sequence>MLKIDRTAVDKAIEEMELFTATKEVLANYEAEKKVLEKREEALTERLAQLQEHHAQILIDREVANDSPSDYIYMSKQLTNINEDVKVITSLQEQLKEDFTALKQKYAPTIQEVYSKDLRGKDKLPVNDMVDSVRYELIKSISDYAREVRTQQAPLMTTMSEFLDDKEVMEENRGFKRLFEFDSTNVHYSESQKSVIDRMHIFSACSGNMPSEIRKPKEAELSE</sequence>
<keyword evidence="1" id="KW-0175">Coiled coil</keyword>
<organism evidence="2 3">
    <name type="scientific">Bacillus cereus</name>
    <dbReference type="NCBI Taxonomy" id="1396"/>
    <lineage>
        <taxon>Bacteria</taxon>
        <taxon>Bacillati</taxon>
        <taxon>Bacillota</taxon>
        <taxon>Bacilli</taxon>
        <taxon>Bacillales</taxon>
        <taxon>Bacillaceae</taxon>
        <taxon>Bacillus</taxon>
        <taxon>Bacillus cereus group</taxon>
    </lineage>
</organism>
<feature type="coiled-coil region" evidence="1">
    <location>
        <begin position="19"/>
        <end position="53"/>
    </location>
</feature>
<comment type="caution">
    <text evidence="2">The sequence shown here is derived from an EMBL/GenBank/DDBJ whole genome shotgun (WGS) entry which is preliminary data.</text>
</comment>
<dbReference type="Proteomes" id="UP000191124">
    <property type="component" value="Unassembled WGS sequence"/>
</dbReference>
<accession>A0A1S9U4U7</accession>
<evidence type="ECO:0000256" key="1">
    <source>
        <dbReference type="SAM" id="Coils"/>
    </source>
</evidence>
<reference evidence="2 3" key="1">
    <citation type="submission" date="2017-01" db="EMBL/GenBank/DDBJ databases">
        <title>Bacillus cereus isolates.</title>
        <authorList>
            <person name="Beno S.M."/>
        </authorList>
    </citation>
    <scope>NUCLEOTIDE SEQUENCE [LARGE SCALE GENOMIC DNA]</scope>
    <source>
        <strain evidence="2 3">FSL M7-1219</strain>
    </source>
</reference>
<protein>
    <submittedName>
        <fullName evidence="2">Uncharacterized protein</fullName>
    </submittedName>
</protein>
<dbReference type="RefSeq" id="WP_078182221.1">
    <property type="nucleotide sequence ID" value="NZ_MUAL01000142.1"/>
</dbReference>
<gene>
    <name evidence="2" type="ORF">BW892_27795</name>
</gene>